<dbReference type="Proteomes" id="UP000515823">
    <property type="component" value="Chromosome"/>
</dbReference>
<keyword evidence="1" id="KW-0472">Membrane</keyword>
<evidence type="ECO:0000256" key="1">
    <source>
        <dbReference type="SAM" id="Phobius"/>
    </source>
</evidence>
<dbReference type="EMBL" id="CP060634">
    <property type="protein sequence ID" value="QNM06073.1"/>
    <property type="molecule type" value="Genomic_DNA"/>
</dbReference>
<dbReference type="Pfam" id="PF16079">
    <property type="entry name" value="Phage_holin_5_2"/>
    <property type="match status" value="1"/>
</dbReference>
<keyword evidence="1" id="KW-1133">Transmembrane helix</keyword>
<accession>A0A7G9G5J1</accession>
<name>A0A7G9G5J1_9FIRM</name>
<dbReference type="InterPro" id="IPR032111">
    <property type="entry name" value="Clostridium_phage_holin"/>
</dbReference>
<evidence type="ECO:0000313" key="3">
    <source>
        <dbReference type="Proteomes" id="UP000515823"/>
    </source>
</evidence>
<protein>
    <submittedName>
        <fullName evidence="2">Phage holin family protein</fullName>
    </submittedName>
</protein>
<dbReference type="RefSeq" id="WP_249303445.1">
    <property type="nucleotide sequence ID" value="NZ_CP060634.1"/>
</dbReference>
<organism evidence="2 3">
    <name type="scientific">Qiania dongpingensis</name>
    <dbReference type="NCBI Taxonomy" id="2763669"/>
    <lineage>
        <taxon>Bacteria</taxon>
        <taxon>Bacillati</taxon>
        <taxon>Bacillota</taxon>
        <taxon>Clostridia</taxon>
        <taxon>Lachnospirales</taxon>
        <taxon>Lachnospiraceae</taxon>
        <taxon>Qiania</taxon>
    </lineage>
</organism>
<feature type="transmembrane region" description="Helical" evidence="1">
    <location>
        <begin position="37"/>
        <end position="70"/>
    </location>
</feature>
<gene>
    <name evidence="2" type="ORF">H9Q78_02610</name>
</gene>
<dbReference type="AlphaFoldDB" id="A0A7G9G5J1"/>
<keyword evidence="1" id="KW-0812">Transmembrane</keyword>
<evidence type="ECO:0000313" key="2">
    <source>
        <dbReference type="EMBL" id="QNM06073.1"/>
    </source>
</evidence>
<keyword evidence="3" id="KW-1185">Reference proteome</keyword>
<sequence length="91" mass="9669">MDLTFITDMYIPLVLLACLVIGYILKKWIQDVDNKWIPTILCIIGAVLACAVSHTVSLSVIVAGAVSGLASTGLHQMFKQLIENGPANGGV</sequence>
<feature type="transmembrane region" description="Helical" evidence="1">
    <location>
        <begin position="6"/>
        <end position="25"/>
    </location>
</feature>
<proteinExistence type="predicted"/>
<dbReference type="KEGG" id="qdo:H9Q78_02610"/>
<reference evidence="2 3" key="1">
    <citation type="submission" date="2020-08" db="EMBL/GenBank/DDBJ databases">
        <authorList>
            <person name="Liu C."/>
            <person name="Sun Q."/>
        </authorList>
    </citation>
    <scope>NUCLEOTIDE SEQUENCE [LARGE SCALE GENOMIC DNA]</scope>
    <source>
        <strain evidence="2 3">NSJ-38</strain>
    </source>
</reference>